<keyword evidence="2" id="KW-1185">Reference proteome</keyword>
<gene>
    <name evidence="1" type="ORF">fugu_000133</name>
</gene>
<protein>
    <submittedName>
        <fullName evidence="1">Uncharacterized protein</fullName>
    </submittedName>
</protein>
<evidence type="ECO:0000313" key="1">
    <source>
        <dbReference type="EMBL" id="TNN03104.1"/>
    </source>
</evidence>
<evidence type="ECO:0000313" key="2">
    <source>
        <dbReference type="Proteomes" id="UP000516260"/>
    </source>
</evidence>
<sequence length="102" mass="11183">MPALLMISRQSLHSLSDQVTPPVVQTDTIHVSAHACEHHLRGPTDHSHVTISNATTGPLSLNYLVNHGFNVLWSMPSSSAHFCQCSLTQAVINKVCFFSLDF</sequence>
<accession>A0A4Z2CG85</accession>
<name>A0A4Z2CG85_9TELE</name>
<dbReference type="AlphaFoldDB" id="A0A4Z2CG85"/>
<dbReference type="Proteomes" id="UP000516260">
    <property type="component" value="Chromosome 1"/>
</dbReference>
<reference evidence="1 2" key="1">
    <citation type="submission" date="2019-04" db="EMBL/GenBank/DDBJ databases">
        <title>The sequence and de novo assembly of Takifugu bimaculatus genome using PacBio and Hi-C technologies.</title>
        <authorList>
            <person name="Xu P."/>
            <person name="Liu B."/>
            <person name="Zhou Z."/>
        </authorList>
    </citation>
    <scope>NUCLEOTIDE SEQUENCE [LARGE SCALE GENOMIC DNA]</scope>
    <source>
        <strain evidence="1">TB-2018</strain>
        <tissue evidence="1">Muscle</tissue>
    </source>
</reference>
<feature type="non-terminal residue" evidence="1">
    <location>
        <position position="102"/>
    </location>
</feature>
<dbReference type="EMBL" id="SWLE01000001">
    <property type="protein sequence ID" value="TNN03104.1"/>
    <property type="molecule type" value="Genomic_DNA"/>
</dbReference>
<comment type="caution">
    <text evidence="1">The sequence shown here is derived from an EMBL/GenBank/DDBJ whole genome shotgun (WGS) entry which is preliminary data.</text>
</comment>
<organism evidence="1 2">
    <name type="scientific">Takifugu bimaculatus</name>
    <dbReference type="NCBI Taxonomy" id="433685"/>
    <lineage>
        <taxon>Eukaryota</taxon>
        <taxon>Metazoa</taxon>
        <taxon>Chordata</taxon>
        <taxon>Craniata</taxon>
        <taxon>Vertebrata</taxon>
        <taxon>Euteleostomi</taxon>
        <taxon>Actinopterygii</taxon>
        <taxon>Neopterygii</taxon>
        <taxon>Teleostei</taxon>
        <taxon>Neoteleostei</taxon>
        <taxon>Acanthomorphata</taxon>
        <taxon>Eupercaria</taxon>
        <taxon>Tetraodontiformes</taxon>
        <taxon>Tetradontoidea</taxon>
        <taxon>Tetraodontidae</taxon>
        <taxon>Takifugu</taxon>
    </lineage>
</organism>
<proteinExistence type="predicted"/>